<reference evidence="2 3" key="1">
    <citation type="submission" date="2022-07" db="EMBL/GenBank/DDBJ databases">
        <title>Methylomonas rivi sp. nov., Methylomonas rosea sp. nov., Methylomonas aureus sp. nov. and Methylomonas subterranea sp. nov., four novel methanotrophs isolated from a freshwater creek and the deep terrestrial subsurface.</title>
        <authorList>
            <person name="Abin C."/>
            <person name="Sankaranarayanan K."/>
            <person name="Garner C."/>
            <person name="Sindelar R."/>
            <person name="Kotary K."/>
            <person name="Garner R."/>
            <person name="Barclay S."/>
            <person name="Lawson P."/>
            <person name="Krumholz L."/>
        </authorList>
    </citation>
    <scope>NUCLEOTIDE SEQUENCE [LARGE SCALE GENOMIC DNA]</scope>
    <source>
        <strain evidence="2 3">WSC-7</strain>
    </source>
</reference>
<dbReference type="EMBL" id="JANIBL010000053">
    <property type="protein sequence ID" value="MCQ8118917.1"/>
    <property type="molecule type" value="Genomic_DNA"/>
</dbReference>
<name>A0ABT1TVX0_9GAMM</name>
<feature type="transmembrane region" description="Helical" evidence="1">
    <location>
        <begin position="45"/>
        <end position="65"/>
    </location>
</feature>
<keyword evidence="1" id="KW-0812">Transmembrane</keyword>
<accession>A0ABT1TVX0</accession>
<keyword evidence="1" id="KW-1133">Transmembrane helix</keyword>
<evidence type="ECO:0000256" key="1">
    <source>
        <dbReference type="SAM" id="Phobius"/>
    </source>
</evidence>
<evidence type="ECO:0000313" key="3">
    <source>
        <dbReference type="Proteomes" id="UP001524570"/>
    </source>
</evidence>
<gene>
    <name evidence="2" type="ORF">NP589_15885</name>
</gene>
<sequence>MEITTGAAATGADSTVGSTFAAFGFGSAFFGAALATGISGAFSILSTVIGASATVLAALGLALVLPDDAEVSCFALAGTDLLAGFLAAFAGAGFSVVEAGVSDVGVVFFIWLSDGQG</sequence>
<protein>
    <submittedName>
        <fullName evidence="2">Uncharacterized protein</fullName>
    </submittedName>
</protein>
<keyword evidence="1" id="KW-0472">Membrane</keyword>
<evidence type="ECO:0000313" key="2">
    <source>
        <dbReference type="EMBL" id="MCQ8118917.1"/>
    </source>
</evidence>
<feature type="transmembrane region" description="Helical" evidence="1">
    <location>
        <begin position="85"/>
        <end position="112"/>
    </location>
</feature>
<keyword evidence="3" id="KW-1185">Reference proteome</keyword>
<organism evidence="2 3">
    <name type="scientific">Methylomonas rosea</name>
    <dbReference type="NCBI Taxonomy" id="2952227"/>
    <lineage>
        <taxon>Bacteria</taxon>
        <taxon>Pseudomonadati</taxon>
        <taxon>Pseudomonadota</taxon>
        <taxon>Gammaproteobacteria</taxon>
        <taxon>Methylococcales</taxon>
        <taxon>Methylococcaceae</taxon>
        <taxon>Methylomonas</taxon>
    </lineage>
</organism>
<feature type="transmembrane region" description="Helical" evidence="1">
    <location>
        <begin position="20"/>
        <end position="38"/>
    </location>
</feature>
<proteinExistence type="predicted"/>
<dbReference type="RefSeq" id="WP_256607876.1">
    <property type="nucleotide sequence ID" value="NZ_JANIBL010000053.1"/>
</dbReference>
<comment type="caution">
    <text evidence="2">The sequence shown here is derived from an EMBL/GenBank/DDBJ whole genome shotgun (WGS) entry which is preliminary data.</text>
</comment>
<dbReference type="Proteomes" id="UP001524570">
    <property type="component" value="Unassembled WGS sequence"/>
</dbReference>